<proteinExistence type="predicted"/>
<dbReference type="RefSeq" id="WP_011536323.1">
    <property type="nucleotide sequence ID" value="NZ_CP132921.1"/>
</dbReference>
<dbReference type="Proteomes" id="UP001183127">
    <property type="component" value="Chromosome"/>
</dbReference>
<dbReference type="GeneID" id="32808262"/>
<dbReference type="EMBL" id="CP132921">
    <property type="protein sequence ID" value="WMW06346.1"/>
    <property type="molecule type" value="Genomic_DNA"/>
</dbReference>
<evidence type="ECO:0008006" key="3">
    <source>
        <dbReference type="Google" id="ProtNLM"/>
    </source>
</evidence>
<evidence type="ECO:0000313" key="2">
    <source>
        <dbReference type="Proteomes" id="UP001183127"/>
    </source>
</evidence>
<name>A0ABY9QTD2_9PSED</name>
<sequence length="87" mass="9675">MKKIVPDPPSTPLIPFEPPPLALQSPLGINECHSMLHTLSLIMHETVNVFLDSQPGRARDAMGMNIRLLCRFMTVLHDQTMTEGAKP</sequence>
<evidence type="ECO:0000313" key="1">
    <source>
        <dbReference type="EMBL" id="WMW06346.1"/>
    </source>
</evidence>
<gene>
    <name evidence="1" type="ORF">RAH46_03155</name>
</gene>
<keyword evidence="2" id="KW-1185">Reference proteome</keyword>
<reference evidence="1 2" key="1">
    <citation type="submission" date="2023-08" db="EMBL/GenBank/DDBJ databases">
        <title>Complete Genome Sequence of Pseudomonas entomophila TVIN A01.</title>
        <authorList>
            <person name="Shelke T."/>
            <person name="Mahar N.S."/>
            <person name="Gupta I."/>
            <person name="Gupta V."/>
        </authorList>
    </citation>
    <scope>NUCLEOTIDE SEQUENCE [LARGE SCALE GENOMIC DNA]</scope>
    <source>
        <strain evidence="1 2">TVIN-A01</strain>
    </source>
</reference>
<organism evidence="1 2">
    <name type="scientific">Pseudomonas entomophila</name>
    <dbReference type="NCBI Taxonomy" id="312306"/>
    <lineage>
        <taxon>Bacteria</taxon>
        <taxon>Pseudomonadati</taxon>
        <taxon>Pseudomonadota</taxon>
        <taxon>Gammaproteobacteria</taxon>
        <taxon>Pseudomonadales</taxon>
        <taxon>Pseudomonadaceae</taxon>
        <taxon>Pseudomonas</taxon>
    </lineage>
</organism>
<accession>A0ABY9QTD2</accession>
<protein>
    <recommendedName>
        <fullName evidence="3">DUF3077 domain-containing protein</fullName>
    </recommendedName>
</protein>